<feature type="compositionally biased region" description="Basic residues" evidence="1">
    <location>
        <begin position="12"/>
        <end position="21"/>
    </location>
</feature>
<evidence type="ECO:0000256" key="1">
    <source>
        <dbReference type="SAM" id="MobiDB-lite"/>
    </source>
</evidence>
<keyword evidence="4" id="KW-1185">Reference proteome</keyword>
<dbReference type="Proteomes" id="UP000803844">
    <property type="component" value="Unassembled WGS sequence"/>
</dbReference>
<feature type="region of interest" description="Disordered" evidence="1">
    <location>
        <begin position="1"/>
        <end position="30"/>
    </location>
</feature>
<feature type="non-terminal residue" evidence="3">
    <location>
        <position position="1"/>
    </location>
</feature>
<accession>A0A9P4YDF7</accession>
<dbReference type="GeneID" id="63832808"/>
<dbReference type="Pfam" id="PF13919">
    <property type="entry name" value="ASXH"/>
    <property type="match status" value="1"/>
</dbReference>
<name>A0A9P4YDF7_CRYP1</name>
<dbReference type="EMBL" id="MU032344">
    <property type="protein sequence ID" value="KAF3771038.1"/>
    <property type="molecule type" value="Genomic_DNA"/>
</dbReference>
<dbReference type="RefSeq" id="XP_040781999.1">
    <property type="nucleotide sequence ID" value="XM_040915679.1"/>
</dbReference>
<protein>
    <recommendedName>
        <fullName evidence="2">ASX DEUBAD domain-containing protein</fullName>
    </recommendedName>
</protein>
<sequence>PQEDSLGPPAAKKAKVTKRKSTKWDPDYVTQNTKSPLVDVDLRSLLLQPAAWDCLTGEDKKEILALFPDETHILHAGTPDARPNFESLRNDNSFRHDAEEYTSNLAKGMHDPTWLKDAWTAHHRRAAGDFDTFYIRKVEIEWGASIPD</sequence>
<evidence type="ECO:0000313" key="3">
    <source>
        <dbReference type="EMBL" id="KAF3771038.1"/>
    </source>
</evidence>
<reference evidence="3" key="1">
    <citation type="journal article" date="2020" name="Phytopathology">
        <title>Genome sequence of the chestnut blight fungus Cryphonectria parasitica EP155: A fundamental resource for an archetypical invasive plant pathogen.</title>
        <authorList>
            <person name="Crouch J.A."/>
            <person name="Dawe A."/>
            <person name="Aerts A."/>
            <person name="Barry K."/>
            <person name="Churchill A.C.L."/>
            <person name="Grimwood J."/>
            <person name="Hillman B."/>
            <person name="Milgroom M.G."/>
            <person name="Pangilinan J."/>
            <person name="Smith M."/>
            <person name="Salamov A."/>
            <person name="Schmutz J."/>
            <person name="Yadav J."/>
            <person name="Grigoriev I.V."/>
            <person name="Nuss D."/>
        </authorList>
    </citation>
    <scope>NUCLEOTIDE SEQUENCE</scope>
    <source>
        <strain evidence="3">EP155</strain>
    </source>
</reference>
<feature type="domain" description="ASX DEUBAD" evidence="2">
    <location>
        <begin position="17"/>
        <end position="143"/>
    </location>
</feature>
<evidence type="ECO:0000313" key="4">
    <source>
        <dbReference type="Proteomes" id="UP000803844"/>
    </source>
</evidence>
<comment type="caution">
    <text evidence="3">The sequence shown here is derived from an EMBL/GenBank/DDBJ whole genome shotgun (WGS) entry which is preliminary data.</text>
</comment>
<evidence type="ECO:0000259" key="2">
    <source>
        <dbReference type="Pfam" id="PF13919"/>
    </source>
</evidence>
<gene>
    <name evidence="3" type="ORF">M406DRAFT_224165</name>
</gene>
<dbReference type="AlphaFoldDB" id="A0A9P4YDF7"/>
<organism evidence="3 4">
    <name type="scientific">Cryphonectria parasitica (strain ATCC 38755 / EP155)</name>
    <dbReference type="NCBI Taxonomy" id="660469"/>
    <lineage>
        <taxon>Eukaryota</taxon>
        <taxon>Fungi</taxon>
        <taxon>Dikarya</taxon>
        <taxon>Ascomycota</taxon>
        <taxon>Pezizomycotina</taxon>
        <taxon>Sordariomycetes</taxon>
        <taxon>Sordariomycetidae</taxon>
        <taxon>Diaporthales</taxon>
        <taxon>Cryphonectriaceae</taxon>
        <taxon>Cryphonectria-Endothia species complex</taxon>
        <taxon>Cryphonectria</taxon>
    </lineage>
</organism>
<proteinExistence type="predicted"/>
<dbReference type="OrthoDB" id="2289918at2759"/>
<feature type="non-terminal residue" evidence="3">
    <location>
        <position position="148"/>
    </location>
</feature>
<dbReference type="InterPro" id="IPR028020">
    <property type="entry name" value="ASX_DEUBAD_dom"/>
</dbReference>